<keyword evidence="6" id="KW-0997">Cell inner membrane</keyword>
<feature type="transmembrane region" description="Helical" evidence="12">
    <location>
        <begin position="74"/>
        <end position="95"/>
    </location>
</feature>
<dbReference type="Gene3D" id="3.90.550.10">
    <property type="entry name" value="Spore Coat Polysaccharide Biosynthesis Protein SpsA, Chain A"/>
    <property type="match status" value="1"/>
</dbReference>
<evidence type="ECO:0000256" key="12">
    <source>
        <dbReference type="SAM" id="Phobius"/>
    </source>
</evidence>
<feature type="transmembrane region" description="Helical" evidence="12">
    <location>
        <begin position="397"/>
        <end position="423"/>
    </location>
</feature>
<comment type="subcellular location">
    <subcellularLocation>
        <location evidence="1">Cell inner membrane</location>
        <topology evidence="1">Multi-pass membrane protein</topology>
    </subcellularLocation>
</comment>
<evidence type="ECO:0000259" key="13">
    <source>
        <dbReference type="Pfam" id="PF13632"/>
    </source>
</evidence>
<evidence type="ECO:0000256" key="2">
    <source>
        <dbReference type="ARBA" id="ARBA00005001"/>
    </source>
</evidence>
<evidence type="ECO:0000256" key="5">
    <source>
        <dbReference type="ARBA" id="ARBA00022475"/>
    </source>
</evidence>
<dbReference type="PANTHER" id="PTHR43867:SF5">
    <property type="entry name" value="GLUCANS BIOSYNTHESIS GLUCOSYLTRANSFERASE H"/>
    <property type="match status" value="1"/>
</dbReference>
<dbReference type="Pfam" id="PF13632">
    <property type="entry name" value="Glyco_trans_2_3"/>
    <property type="match status" value="1"/>
</dbReference>
<dbReference type="SUPFAM" id="SSF53448">
    <property type="entry name" value="Nucleotide-diphospho-sugar transferases"/>
    <property type="match status" value="1"/>
</dbReference>
<sequence length="630" mass="68465">MFQSRLPTYLTPDSSGNGVIAPSPDLHQAAPADAARLARRRAVFATLVLATMAGLTALMGLAFSGDGGITWAEWLMIGCFLLTLPWTAIGFWNAVIGLSVMRLSRDPLAAVSTLRPGDVTRDSTSSTAILSCIRNEDVEEVAASLDAMVADLVRSGRSSGFTLYVLSDTNVDEIAGREERAFAELAARWEGRLPVLYRRRSENPGFKAGNIRDFLDRWGAAHDYAIVLDADSFMSAKTMLDMVARMDANPRVGILQTLVVGMPTTSAFARIFQFGMRLGMRSYTLGSAWWQGDCGPYWGHNAILRVAPFAEQCHLPKLPGKGPLSGWVLSHDQVEAVLMRRAGYEVRVLPVESESFEENPPNMLEFIRRELRWCQGNLQYIKLLGLPDLKPVSRVQLVLAILMFVSAPAWLTFMATGAALVAFGSSELIRFDLTAGFALFLIVMTMIFAPKIATFLDILADRKLRTAFGGGLRVTASWFVELIFSMLMAPIVAVAVTLFVAGLPFGKAIGWGAQIRDNRTLPLGLCASKLWPQTLFGLAGFTFAFTVTPDLIWPLLPVILGPMIAVPLARLTSGETAGRLALASHLWRLPEEVTPPDCLLPLRLPAHASLGVPFGGARGGMAPDLARVDG</sequence>
<dbReference type="STRING" id="538381.GCA_001696535_03993"/>
<evidence type="ECO:0000256" key="6">
    <source>
        <dbReference type="ARBA" id="ARBA00022519"/>
    </source>
</evidence>
<dbReference type="InterPro" id="IPR001173">
    <property type="entry name" value="Glyco_trans_2-like"/>
</dbReference>
<dbReference type="NCBIfam" id="NF003958">
    <property type="entry name" value="PRK05454.2-1"/>
    <property type="match status" value="1"/>
</dbReference>
<evidence type="ECO:0000256" key="1">
    <source>
        <dbReference type="ARBA" id="ARBA00004429"/>
    </source>
</evidence>
<feature type="transmembrane region" description="Helical" evidence="12">
    <location>
        <begin position="435"/>
        <end position="459"/>
    </location>
</feature>
<accession>A0A285TCM5</accession>
<keyword evidence="9 12" id="KW-0812">Transmembrane</keyword>
<dbReference type="PANTHER" id="PTHR43867">
    <property type="entry name" value="CELLULOSE SYNTHASE CATALYTIC SUBUNIT A [UDP-FORMING]"/>
    <property type="match status" value="1"/>
</dbReference>
<evidence type="ECO:0000256" key="4">
    <source>
        <dbReference type="ARBA" id="ARBA00020585"/>
    </source>
</evidence>
<evidence type="ECO:0000313" key="15">
    <source>
        <dbReference type="Proteomes" id="UP000219331"/>
    </source>
</evidence>
<feature type="transmembrane region" description="Helical" evidence="12">
    <location>
        <begin position="479"/>
        <end position="501"/>
    </location>
</feature>
<evidence type="ECO:0000256" key="9">
    <source>
        <dbReference type="ARBA" id="ARBA00022692"/>
    </source>
</evidence>
<evidence type="ECO:0000256" key="3">
    <source>
        <dbReference type="ARBA" id="ARBA00009337"/>
    </source>
</evidence>
<evidence type="ECO:0000313" key="14">
    <source>
        <dbReference type="EMBL" id="SOC19584.1"/>
    </source>
</evidence>
<feature type="transmembrane region" description="Helical" evidence="12">
    <location>
        <begin position="551"/>
        <end position="569"/>
    </location>
</feature>
<keyword evidence="7" id="KW-0328">Glycosyltransferase</keyword>
<feature type="domain" description="Glycosyltransferase 2-like" evidence="13">
    <location>
        <begin position="226"/>
        <end position="448"/>
    </location>
</feature>
<dbReference type="Proteomes" id="UP000219331">
    <property type="component" value="Unassembled WGS sequence"/>
</dbReference>
<keyword evidence="5" id="KW-1003">Cell membrane</keyword>
<evidence type="ECO:0000256" key="11">
    <source>
        <dbReference type="ARBA" id="ARBA00023136"/>
    </source>
</evidence>
<evidence type="ECO:0000256" key="8">
    <source>
        <dbReference type="ARBA" id="ARBA00022679"/>
    </source>
</evidence>
<dbReference type="AlphaFoldDB" id="A0A285TCM5"/>
<dbReference type="InterPro" id="IPR029044">
    <property type="entry name" value="Nucleotide-diphossugar_trans"/>
</dbReference>
<comment type="pathway">
    <text evidence="2">Glycan metabolism; osmoregulated periplasmic glucan (OPG) biosynthesis.</text>
</comment>
<keyword evidence="8 14" id="KW-0808">Transferase</keyword>
<dbReference type="GO" id="GO:0005886">
    <property type="term" value="C:plasma membrane"/>
    <property type="evidence" value="ECO:0007669"/>
    <property type="project" value="UniProtKB-SubCell"/>
</dbReference>
<dbReference type="EMBL" id="OBML01000010">
    <property type="protein sequence ID" value="SOC19584.1"/>
    <property type="molecule type" value="Genomic_DNA"/>
</dbReference>
<reference evidence="14 15" key="1">
    <citation type="submission" date="2017-08" db="EMBL/GenBank/DDBJ databases">
        <authorList>
            <person name="de Groot N.N."/>
        </authorList>
    </citation>
    <scope>NUCLEOTIDE SEQUENCE [LARGE SCALE GENOMIC DNA]</scope>
    <source>
        <strain evidence="14 15">USBA 352</strain>
    </source>
</reference>
<evidence type="ECO:0000256" key="7">
    <source>
        <dbReference type="ARBA" id="ARBA00022676"/>
    </source>
</evidence>
<dbReference type="NCBIfam" id="NF003962">
    <property type="entry name" value="PRK05454.2-5"/>
    <property type="match status" value="1"/>
</dbReference>
<dbReference type="OrthoDB" id="9775281at2"/>
<feature type="transmembrane region" description="Helical" evidence="12">
    <location>
        <begin position="42"/>
        <end position="62"/>
    </location>
</feature>
<keyword evidence="10 12" id="KW-1133">Transmembrane helix</keyword>
<keyword evidence="11 12" id="KW-0472">Membrane</keyword>
<proteinExistence type="inferred from homology"/>
<name>A0A285TCM5_9HYPH</name>
<protein>
    <recommendedName>
        <fullName evidence="4">Glucans biosynthesis glucosyltransferase H</fullName>
    </recommendedName>
</protein>
<comment type="similarity">
    <text evidence="3">Belongs to the glycosyltransferase 2 family. OpgH subfamily.</text>
</comment>
<dbReference type="InterPro" id="IPR050321">
    <property type="entry name" value="Glycosyltr_2/OpgH_subfam"/>
</dbReference>
<gene>
    <name evidence="14" type="ORF">SAMN05421512_11062</name>
</gene>
<keyword evidence="15" id="KW-1185">Reference proteome</keyword>
<dbReference type="GO" id="GO:0016758">
    <property type="term" value="F:hexosyltransferase activity"/>
    <property type="evidence" value="ECO:0007669"/>
    <property type="project" value="TreeGrafter"/>
</dbReference>
<organism evidence="14 15">
    <name type="scientific">Stappia indica</name>
    <dbReference type="NCBI Taxonomy" id="538381"/>
    <lineage>
        <taxon>Bacteria</taxon>
        <taxon>Pseudomonadati</taxon>
        <taxon>Pseudomonadota</taxon>
        <taxon>Alphaproteobacteria</taxon>
        <taxon>Hyphomicrobiales</taxon>
        <taxon>Stappiaceae</taxon>
        <taxon>Stappia</taxon>
    </lineage>
</organism>
<evidence type="ECO:0000256" key="10">
    <source>
        <dbReference type="ARBA" id="ARBA00022989"/>
    </source>
</evidence>
<dbReference type="RefSeq" id="WP_097175829.1">
    <property type="nucleotide sequence ID" value="NZ_OBML01000010.1"/>
</dbReference>